<sequence length="77" mass="8137">MRKCGTLFGQISGIRRLTGSGICGMATGVSGSWCILIVKSTCGFGPVIVGTRIRRDAEESRRCGSGAGRWNASQTTR</sequence>
<accession>A0ABN7BCW3</accession>
<keyword evidence="2" id="KW-1185">Reference proteome</keyword>
<reference evidence="1 2" key="1">
    <citation type="submission" date="2023-09" db="EMBL/GenBank/DDBJ databases">
        <title>Nesidiocoris tenuis whole genome shotgun sequence.</title>
        <authorList>
            <person name="Shibata T."/>
            <person name="Shimoda M."/>
            <person name="Kobayashi T."/>
            <person name="Uehara T."/>
        </authorList>
    </citation>
    <scope>NUCLEOTIDE SEQUENCE [LARGE SCALE GENOMIC DNA]</scope>
    <source>
        <strain evidence="1 2">Japan</strain>
    </source>
</reference>
<name>A0ABN7BCW3_9HEMI</name>
<dbReference type="Proteomes" id="UP001307889">
    <property type="component" value="Chromosome 13"/>
</dbReference>
<evidence type="ECO:0000313" key="1">
    <source>
        <dbReference type="EMBL" id="BET01523.1"/>
    </source>
</evidence>
<organism evidence="1 2">
    <name type="scientific">Nesidiocoris tenuis</name>
    <dbReference type="NCBI Taxonomy" id="355587"/>
    <lineage>
        <taxon>Eukaryota</taxon>
        <taxon>Metazoa</taxon>
        <taxon>Ecdysozoa</taxon>
        <taxon>Arthropoda</taxon>
        <taxon>Hexapoda</taxon>
        <taxon>Insecta</taxon>
        <taxon>Pterygota</taxon>
        <taxon>Neoptera</taxon>
        <taxon>Paraneoptera</taxon>
        <taxon>Hemiptera</taxon>
        <taxon>Heteroptera</taxon>
        <taxon>Panheteroptera</taxon>
        <taxon>Cimicomorpha</taxon>
        <taxon>Miridae</taxon>
        <taxon>Dicyphina</taxon>
        <taxon>Nesidiocoris</taxon>
    </lineage>
</organism>
<evidence type="ECO:0000313" key="2">
    <source>
        <dbReference type="Proteomes" id="UP001307889"/>
    </source>
</evidence>
<gene>
    <name evidence="1" type="ORF">NTJ_14339</name>
</gene>
<proteinExistence type="predicted"/>
<protein>
    <submittedName>
        <fullName evidence="1">Uncharacterized protein</fullName>
    </submittedName>
</protein>
<dbReference type="EMBL" id="AP028921">
    <property type="protein sequence ID" value="BET01523.1"/>
    <property type="molecule type" value="Genomic_DNA"/>
</dbReference>